<dbReference type="InterPro" id="IPR015943">
    <property type="entry name" value="WD40/YVTN_repeat-like_dom_sf"/>
</dbReference>
<feature type="repeat" description="WD" evidence="3">
    <location>
        <begin position="147"/>
        <end position="189"/>
    </location>
</feature>
<evidence type="ECO:0000256" key="2">
    <source>
        <dbReference type="ARBA" id="ARBA00022737"/>
    </source>
</evidence>
<feature type="repeat" description="WD" evidence="3">
    <location>
        <begin position="196"/>
        <end position="222"/>
    </location>
</feature>
<dbReference type="SMART" id="SM00320">
    <property type="entry name" value="WD40"/>
    <property type="match status" value="3"/>
</dbReference>
<accession>A0A8T8HZS9</accession>
<dbReference type="Pfam" id="PF00400">
    <property type="entry name" value="WD40"/>
    <property type="match status" value="2"/>
</dbReference>
<dbReference type="InterPro" id="IPR011047">
    <property type="entry name" value="Quinoprotein_ADH-like_sf"/>
</dbReference>
<dbReference type="PROSITE" id="PS50082">
    <property type="entry name" value="WD_REPEATS_2"/>
    <property type="match status" value="2"/>
</dbReference>
<gene>
    <name evidence="4" type="ORF">J7S33_02915</name>
</gene>
<feature type="non-terminal residue" evidence="4">
    <location>
        <position position="1"/>
    </location>
</feature>
<reference evidence="4" key="1">
    <citation type="submission" date="2021-04" db="EMBL/GenBank/DDBJ databases">
        <title>Saccharothrix algeriensis WGS.</title>
        <authorList>
            <person name="Stuskova K."/>
            <person name="Hakalova E."/>
            <person name="Tebbal A.B."/>
            <person name="Eichmeier A."/>
        </authorList>
    </citation>
    <scope>NUCLEOTIDE SEQUENCE</scope>
    <source>
        <strain evidence="4">NRRL B-24137</strain>
    </source>
</reference>
<evidence type="ECO:0000313" key="4">
    <source>
        <dbReference type="EMBL" id="QTR03986.1"/>
    </source>
</evidence>
<dbReference type="Gene3D" id="2.130.10.10">
    <property type="entry name" value="YVTN repeat-like/Quinoprotein amine dehydrogenase"/>
    <property type="match status" value="1"/>
</dbReference>
<proteinExistence type="predicted"/>
<name>A0A8T8HZS9_9PSEU</name>
<dbReference type="EMBL" id="CP072788">
    <property type="protein sequence ID" value="QTR03986.1"/>
    <property type="molecule type" value="Genomic_DNA"/>
</dbReference>
<evidence type="ECO:0000256" key="1">
    <source>
        <dbReference type="ARBA" id="ARBA00022574"/>
    </source>
</evidence>
<dbReference type="PANTHER" id="PTHR19848:SF8">
    <property type="entry name" value="F-BOX AND WD REPEAT DOMAIN CONTAINING 7"/>
    <property type="match status" value="1"/>
</dbReference>
<keyword evidence="2" id="KW-0677">Repeat</keyword>
<dbReference type="InterPro" id="IPR019775">
    <property type="entry name" value="WD40_repeat_CS"/>
</dbReference>
<dbReference type="PANTHER" id="PTHR19848">
    <property type="entry name" value="WD40 REPEAT PROTEIN"/>
    <property type="match status" value="1"/>
</dbReference>
<dbReference type="SUPFAM" id="SSF50998">
    <property type="entry name" value="Quinoprotein alcohol dehydrogenase-like"/>
    <property type="match status" value="1"/>
</dbReference>
<organism evidence="4 5">
    <name type="scientific">Saccharothrix algeriensis</name>
    <dbReference type="NCBI Taxonomy" id="173560"/>
    <lineage>
        <taxon>Bacteria</taxon>
        <taxon>Bacillati</taxon>
        <taxon>Actinomycetota</taxon>
        <taxon>Actinomycetes</taxon>
        <taxon>Pseudonocardiales</taxon>
        <taxon>Pseudonocardiaceae</taxon>
        <taxon>Saccharothrix</taxon>
    </lineage>
</organism>
<dbReference type="Proteomes" id="UP000671828">
    <property type="component" value="Chromosome"/>
</dbReference>
<evidence type="ECO:0008006" key="6">
    <source>
        <dbReference type="Google" id="ProtNLM"/>
    </source>
</evidence>
<evidence type="ECO:0000256" key="3">
    <source>
        <dbReference type="PROSITE-ProRule" id="PRU00221"/>
    </source>
</evidence>
<protein>
    <recommendedName>
        <fullName evidence="6">WD40 repeat domain-containing protein</fullName>
    </recommendedName>
</protein>
<sequence length="247" mass="26286">VSPRGGRRMLDDVVLSPDGGTIAVTYSPTPTGITENVSHQVLVLNATDLTERALLDLGDRSVGSLVFSVDNDRLIALTSAIKPIPGEPDRALMMWTTKDFSVERSVPLSDTPITMALTPDGRSLLTAGMETRVHVRDARTGEVLQEFGEHPSAIRAIAVSPDGATVATGTIADPVLRLWDLRSGTLKGRYTGHGPDSLNEVAFSPDGKSIASAGADGRIGLWPTEVHAAITRICTTLSYQESPEECQ</sequence>
<dbReference type="PROSITE" id="PS00678">
    <property type="entry name" value="WD_REPEATS_1"/>
    <property type="match status" value="1"/>
</dbReference>
<dbReference type="AlphaFoldDB" id="A0A8T8HZS9"/>
<evidence type="ECO:0000313" key="5">
    <source>
        <dbReference type="Proteomes" id="UP000671828"/>
    </source>
</evidence>
<dbReference type="InterPro" id="IPR001680">
    <property type="entry name" value="WD40_rpt"/>
</dbReference>
<keyword evidence="1 3" id="KW-0853">WD repeat</keyword>